<dbReference type="Proteomes" id="UP000823851">
    <property type="component" value="Unassembled WGS sequence"/>
</dbReference>
<gene>
    <name evidence="19" type="primary">carB</name>
    <name evidence="19" type="ORF">H9912_09510</name>
</gene>
<dbReference type="SUPFAM" id="SSF52335">
    <property type="entry name" value="Methylglyoxal synthase-like"/>
    <property type="match status" value="1"/>
</dbReference>
<evidence type="ECO:0000256" key="5">
    <source>
        <dbReference type="ARBA" id="ARBA00022598"/>
    </source>
</evidence>
<dbReference type="PROSITE" id="PS50975">
    <property type="entry name" value="ATP_GRASP"/>
    <property type="match status" value="2"/>
</dbReference>
<evidence type="ECO:0000256" key="7">
    <source>
        <dbReference type="ARBA" id="ARBA00022723"/>
    </source>
</evidence>
<dbReference type="InterPro" id="IPR033937">
    <property type="entry name" value="MGS_CPS_CarB"/>
</dbReference>
<keyword evidence="12" id="KW-0665">Pyrimidine biosynthesis</keyword>
<evidence type="ECO:0000313" key="20">
    <source>
        <dbReference type="Proteomes" id="UP000823851"/>
    </source>
</evidence>
<keyword evidence="8" id="KW-0677">Repeat</keyword>
<dbReference type="Pfam" id="PF25596">
    <property type="entry name" value="CPSase_L_D1"/>
    <property type="match status" value="2"/>
</dbReference>
<dbReference type="PROSITE" id="PS51855">
    <property type="entry name" value="MGS"/>
    <property type="match status" value="1"/>
</dbReference>
<comment type="pathway">
    <text evidence="2">Amino-acid biosynthesis; L-arginine biosynthesis; carbamoyl phosphate from bicarbonate: step 1/1.</text>
</comment>
<evidence type="ECO:0000259" key="17">
    <source>
        <dbReference type="PROSITE" id="PS50975"/>
    </source>
</evidence>
<dbReference type="NCBIfam" id="NF009455">
    <property type="entry name" value="PRK12815.1"/>
    <property type="match status" value="1"/>
</dbReference>
<keyword evidence="5 19" id="KW-0436">Ligase</keyword>
<accession>A0A9D2QYM3</accession>
<keyword evidence="7" id="KW-0479">Metal-binding</keyword>
<dbReference type="EMBL" id="DWUW01000269">
    <property type="protein sequence ID" value="HJD32164.1"/>
    <property type="molecule type" value="Genomic_DNA"/>
</dbReference>
<comment type="cofactor">
    <cofactor evidence="1">
        <name>Mn(2+)</name>
        <dbReference type="ChEBI" id="CHEBI:29035"/>
    </cofactor>
</comment>
<dbReference type="SUPFAM" id="SSF52440">
    <property type="entry name" value="PreATP-grasp domain"/>
    <property type="match status" value="2"/>
</dbReference>
<proteinExistence type="inferred from homology"/>
<feature type="domain" description="MGS-like" evidence="18">
    <location>
        <begin position="894"/>
        <end position="1039"/>
    </location>
</feature>
<dbReference type="AlphaFoldDB" id="A0A9D2QYM3"/>
<keyword evidence="4" id="KW-0055">Arginine biosynthesis</keyword>
<protein>
    <submittedName>
        <fullName evidence="19">Carbamoyl-phosphate synthase large subunit</fullName>
        <ecNumber evidence="19">6.3.5.5</ecNumber>
    </submittedName>
</protein>
<dbReference type="InterPro" id="IPR005483">
    <property type="entry name" value="CPSase_dom"/>
</dbReference>
<evidence type="ECO:0000256" key="11">
    <source>
        <dbReference type="ARBA" id="ARBA00022842"/>
    </source>
</evidence>
<dbReference type="InterPro" id="IPR016185">
    <property type="entry name" value="PreATP-grasp_dom_sf"/>
</dbReference>
<dbReference type="GO" id="GO:0006526">
    <property type="term" value="P:L-arginine biosynthetic process"/>
    <property type="evidence" value="ECO:0007669"/>
    <property type="project" value="UniProtKB-KW"/>
</dbReference>
<dbReference type="Pfam" id="PF02142">
    <property type="entry name" value="MGS"/>
    <property type="match status" value="1"/>
</dbReference>
<dbReference type="PANTHER" id="PTHR11405">
    <property type="entry name" value="CARBAMOYLTRANSFERASE FAMILY MEMBER"/>
    <property type="match status" value="1"/>
</dbReference>
<dbReference type="InterPro" id="IPR006275">
    <property type="entry name" value="CPSase_lsu"/>
</dbReference>
<dbReference type="Gene3D" id="3.30.1490.20">
    <property type="entry name" value="ATP-grasp fold, A domain"/>
    <property type="match status" value="1"/>
</dbReference>
<comment type="similarity">
    <text evidence="3">Belongs to the CarB family.</text>
</comment>
<dbReference type="FunFam" id="1.10.1030.10:FF:000002">
    <property type="entry name" value="Carbamoyl-phosphate synthase large chain"/>
    <property type="match status" value="1"/>
</dbReference>
<reference evidence="19" key="1">
    <citation type="journal article" date="2021" name="PeerJ">
        <title>Extensive microbial diversity within the chicken gut microbiome revealed by metagenomics and culture.</title>
        <authorList>
            <person name="Gilroy R."/>
            <person name="Ravi A."/>
            <person name="Getino M."/>
            <person name="Pursley I."/>
            <person name="Horton D.L."/>
            <person name="Alikhan N.F."/>
            <person name="Baker D."/>
            <person name="Gharbi K."/>
            <person name="Hall N."/>
            <person name="Watson M."/>
            <person name="Adriaenssens E.M."/>
            <person name="Foster-Nyarko E."/>
            <person name="Jarju S."/>
            <person name="Secka A."/>
            <person name="Antonio M."/>
            <person name="Oren A."/>
            <person name="Chaudhuri R.R."/>
            <person name="La Ragione R."/>
            <person name="Hildebrand F."/>
            <person name="Pallen M.J."/>
        </authorList>
    </citation>
    <scope>NUCLEOTIDE SEQUENCE</scope>
    <source>
        <strain evidence="19">ChiHjej8B7-25341</strain>
    </source>
</reference>
<dbReference type="FunFam" id="3.30.470.20:FF:000026">
    <property type="entry name" value="Carbamoyl-phosphate synthase large chain"/>
    <property type="match status" value="1"/>
</dbReference>
<name>A0A9D2QYM3_9FIRM</name>
<dbReference type="NCBIfam" id="NF003671">
    <property type="entry name" value="PRK05294.1"/>
    <property type="match status" value="1"/>
</dbReference>
<dbReference type="CDD" id="cd01424">
    <property type="entry name" value="MGS_CPS_II"/>
    <property type="match status" value="1"/>
</dbReference>
<comment type="catalytic activity">
    <reaction evidence="15">
        <text>hydrogencarbonate + L-glutamine + 2 ATP + H2O = carbamoyl phosphate + L-glutamate + 2 ADP + phosphate + 2 H(+)</text>
        <dbReference type="Rhea" id="RHEA:18633"/>
        <dbReference type="ChEBI" id="CHEBI:15377"/>
        <dbReference type="ChEBI" id="CHEBI:15378"/>
        <dbReference type="ChEBI" id="CHEBI:17544"/>
        <dbReference type="ChEBI" id="CHEBI:29985"/>
        <dbReference type="ChEBI" id="CHEBI:30616"/>
        <dbReference type="ChEBI" id="CHEBI:43474"/>
        <dbReference type="ChEBI" id="CHEBI:58228"/>
        <dbReference type="ChEBI" id="CHEBI:58359"/>
        <dbReference type="ChEBI" id="CHEBI:456216"/>
        <dbReference type="EC" id="6.3.5.5"/>
    </reaction>
</comment>
<dbReference type="EC" id="6.3.5.5" evidence="19"/>
<dbReference type="InterPro" id="IPR005479">
    <property type="entry name" value="CPAse_ATP-bd"/>
</dbReference>
<dbReference type="PROSITE" id="PS00866">
    <property type="entry name" value="CPSASE_1"/>
    <property type="match status" value="2"/>
</dbReference>
<dbReference type="SUPFAM" id="SSF56059">
    <property type="entry name" value="Glutathione synthetase ATP-binding domain-like"/>
    <property type="match status" value="2"/>
</dbReference>
<keyword evidence="10 16" id="KW-0067">ATP-binding</keyword>
<dbReference type="InterPro" id="IPR036914">
    <property type="entry name" value="MGS-like_dom_sf"/>
</dbReference>
<evidence type="ECO:0000256" key="2">
    <source>
        <dbReference type="ARBA" id="ARBA00005077"/>
    </source>
</evidence>
<dbReference type="Gene3D" id="3.30.470.20">
    <property type="entry name" value="ATP-grasp fold, B domain"/>
    <property type="match status" value="2"/>
</dbReference>
<dbReference type="GO" id="GO:0006221">
    <property type="term" value="P:pyrimidine nucleotide biosynthetic process"/>
    <property type="evidence" value="ECO:0007669"/>
    <property type="project" value="UniProtKB-KW"/>
</dbReference>
<evidence type="ECO:0000256" key="8">
    <source>
        <dbReference type="ARBA" id="ARBA00022737"/>
    </source>
</evidence>
<dbReference type="FunFam" id="3.30.470.20:FF:000001">
    <property type="entry name" value="Carbamoyl-phosphate synthase large chain"/>
    <property type="match status" value="1"/>
</dbReference>
<evidence type="ECO:0000256" key="4">
    <source>
        <dbReference type="ARBA" id="ARBA00022571"/>
    </source>
</evidence>
<keyword evidence="9 16" id="KW-0547">Nucleotide-binding</keyword>
<dbReference type="SMART" id="SM01096">
    <property type="entry name" value="CPSase_L_D3"/>
    <property type="match status" value="1"/>
</dbReference>
<evidence type="ECO:0000256" key="13">
    <source>
        <dbReference type="ARBA" id="ARBA00023211"/>
    </source>
</evidence>
<keyword evidence="13" id="KW-0464">Manganese</keyword>
<dbReference type="SMART" id="SM00851">
    <property type="entry name" value="MGS"/>
    <property type="match status" value="1"/>
</dbReference>
<dbReference type="PROSITE" id="PS00867">
    <property type="entry name" value="CPSASE_2"/>
    <property type="match status" value="2"/>
</dbReference>
<dbReference type="SMART" id="SM01209">
    <property type="entry name" value="GARS_A"/>
    <property type="match status" value="1"/>
</dbReference>
<evidence type="ECO:0000256" key="15">
    <source>
        <dbReference type="ARBA" id="ARBA00048816"/>
    </source>
</evidence>
<dbReference type="FunFam" id="3.40.50.20:FF:000001">
    <property type="entry name" value="Carbamoyl-phosphate synthase large chain"/>
    <property type="match status" value="2"/>
</dbReference>
<dbReference type="Pfam" id="PF02786">
    <property type="entry name" value="CPSase_L_D2"/>
    <property type="match status" value="2"/>
</dbReference>
<dbReference type="InterPro" id="IPR036897">
    <property type="entry name" value="CarbamoylP_synth_lsu_oligo_sf"/>
</dbReference>
<feature type="domain" description="ATP-grasp" evidence="17">
    <location>
        <begin position="86"/>
        <end position="280"/>
    </location>
</feature>
<dbReference type="GO" id="GO:0046872">
    <property type="term" value="F:metal ion binding"/>
    <property type="evidence" value="ECO:0007669"/>
    <property type="project" value="UniProtKB-KW"/>
</dbReference>
<evidence type="ECO:0000256" key="1">
    <source>
        <dbReference type="ARBA" id="ARBA00001936"/>
    </source>
</evidence>
<dbReference type="InterPro" id="IPR005480">
    <property type="entry name" value="CPSase_lsu_oligo"/>
</dbReference>
<sequence>NSNPATIMTDKDIADKVYIEPLTVKVLEQIIEKEKPDSILPTLGGQAGLNLGMELDESGFLASHNVKLLGTTSKTIRKAEDRQEFKDTMEKIGEPCAPSLVVTNIEDGVAFASKIGYPVVLRPAYTLGGSGGGIAHNQMELEEILANGLRLSRVGEVLVERCIAGWKEIEYEVMRDSAGNCITVCNMENIDPVGVHTGDSIVVAPSQTLSDKEYQMLRSAALNIIDELQITGGCNVQFALHPTSFEYCVIEVNPRVSRSSALASKATGYPIAKVAAKIALGYTLDEIKNAITGKTYASFEPALDYCVVKMPRLPFDKFITAKRTLTTQMKATGEVMSICTSFEGALMKAIRSLEQHVDCLRSYDFTALSAEELKERLKKVDDQRIWVIAEALRKGLDYETIHEITMVDEWFIDKIAVLVKMEAALEKGPLTPELLREAKRLEFPDNVISRLSGMPEGEIKALRLENGITAAYKMVDTCAAEFAASTPYYYSVYGGENEAEESRSGQLRPDGTVCPKKVLVLGSGPIRIGQGIEFDYCSVHATWAFSKAGYETVIINNNPETVSTDFDIADKLYFEPLTPEDVENVVNIEHPDGAVVQFGGQTAIKLTESLMKMGVPILGTSAENVDAAEDRELFDKILEECEIPRPSGGTVYTAEEAKAVANRLGYPVLVRPSYVLGGQGMQIAISDQEIEEFMAIINRIAQDHPILVDKYLQGKEMEVDAVCDGTDILIPGLMEHVERAGVHSGDSISVYPAQTVSENVKKTIAEYTRRLAKSLHVIGLINIQFIVVGEEVYVIEVNPRSSRTVPYISKVTGIPIVDLAAAVITGKKIRELGYESGLQPESEYVAVKMPVFSFEKIRGAEISLGPEMKSTGECLGVAKTFNEALYKAFLGAGVDLPKHKRMIITVRDADKGEAIEIARRFEKLGYIIYATRSTADALNEAGVKARKVNKINQESPTVMDLILGHRIDLVIDTPTQGRDKSRDGFLIRRTSIETGVNCLTSLDTARALVGSLETKMKTGQLSIVDIAELDREKAQEHAE</sequence>
<dbReference type="GO" id="GO:0004087">
    <property type="term" value="F:carbamoyl-phosphate synthase (ammonia) activity"/>
    <property type="evidence" value="ECO:0007669"/>
    <property type="project" value="UniProtKB-EC"/>
</dbReference>
<evidence type="ECO:0000256" key="10">
    <source>
        <dbReference type="ARBA" id="ARBA00022840"/>
    </source>
</evidence>
<evidence type="ECO:0000259" key="18">
    <source>
        <dbReference type="PROSITE" id="PS51855"/>
    </source>
</evidence>
<evidence type="ECO:0000256" key="9">
    <source>
        <dbReference type="ARBA" id="ARBA00022741"/>
    </source>
</evidence>
<dbReference type="InterPro" id="IPR011761">
    <property type="entry name" value="ATP-grasp"/>
</dbReference>
<feature type="non-terminal residue" evidence="19">
    <location>
        <position position="1"/>
    </location>
</feature>
<dbReference type="GO" id="GO:0005524">
    <property type="term" value="F:ATP binding"/>
    <property type="evidence" value="ECO:0007669"/>
    <property type="project" value="UniProtKB-UniRule"/>
</dbReference>
<dbReference type="InterPro" id="IPR013815">
    <property type="entry name" value="ATP_grasp_subdomain_1"/>
</dbReference>
<evidence type="ECO:0000313" key="19">
    <source>
        <dbReference type="EMBL" id="HJD32164.1"/>
    </source>
</evidence>
<dbReference type="Gene3D" id="3.40.50.1380">
    <property type="entry name" value="Methylglyoxal synthase-like domain"/>
    <property type="match status" value="1"/>
</dbReference>
<comment type="catalytic activity">
    <reaction evidence="14">
        <text>hydrogencarbonate + NH4(+) + 2 ATP = carbamoyl phosphate + 2 ADP + phosphate + 2 H(+)</text>
        <dbReference type="Rhea" id="RHEA:18029"/>
        <dbReference type="ChEBI" id="CHEBI:15378"/>
        <dbReference type="ChEBI" id="CHEBI:17544"/>
        <dbReference type="ChEBI" id="CHEBI:28938"/>
        <dbReference type="ChEBI" id="CHEBI:30616"/>
        <dbReference type="ChEBI" id="CHEBI:43474"/>
        <dbReference type="ChEBI" id="CHEBI:58228"/>
        <dbReference type="ChEBI" id="CHEBI:456216"/>
        <dbReference type="EC" id="6.3.4.16"/>
    </reaction>
</comment>
<dbReference type="Pfam" id="PF02787">
    <property type="entry name" value="CPSase_L_D3"/>
    <property type="match status" value="1"/>
</dbReference>
<dbReference type="PANTHER" id="PTHR11405:SF53">
    <property type="entry name" value="CARBAMOYL-PHOSPHATE SYNTHASE [AMMONIA], MITOCHONDRIAL"/>
    <property type="match status" value="1"/>
</dbReference>
<evidence type="ECO:0000256" key="14">
    <source>
        <dbReference type="ARBA" id="ARBA00047359"/>
    </source>
</evidence>
<dbReference type="InterPro" id="IPR011607">
    <property type="entry name" value="MGS-like_dom"/>
</dbReference>
<reference evidence="19" key="2">
    <citation type="submission" date="2021-04" db="EMBL/GenBank/DDBJ databases">
        <authorList>
            <person name="Gilroy R."/>
        </authorList>
    </citation>
    <scope>NUCLEOTIDE SEQUENCE</scope>
    <source>
        <strain evidence="19">ChiHjej8B7-25341</strain>
    </source>
</reference>
<evidence type="ECO:0000256" key="3">
    <source>
        <dbReference type="ARBA" id="ARBA00009799"/>
    </source>
</evidence>
<feature type="domain" description="ATP-grasp" evidence="17">
    <location>
        <begin position="635"/>
        <end position="825"/>
    </location>
</feature>
<keyword evidence="11" id="KW-0460">Magnesium</keyword>
<keyword evidence="6" id="KW-0028">Amino-acid biosynthesis</keyword>
<dbReference type="NCBIfam" id="TIGR01369">
    <property type="entry name" value="CPSaseII_lrg"/>
    <property type="match status" value="1"/>
</dbReference>
<organism evidence="19 20">
    <name type="scientific">Candidatus Eisenbergiella stercorigallinarum</name>
    <dbReference type="NCBI Taxonomy" id="2838557"/>
    <lineage>
        <taxon>Bacteria</taxon>
        <taxon>Bacillati</taxon>
        <taxon>Bacillota</taxon>
        <taxon>Clostridia</taxon>
        <taxon>Lachnospirales</taxon>
        <taxon>Lachnospiraceae</taxon>
        <taxon>Eisenbergiella</taxon>
    </lineage>
</organism>
<evidence type="ECO:0000256" key="16">
    <source>
        <dbReference type="PROSITE-ProRule" id="PRU00409"/>
    </source>
</evidence>
<evidence type="ECO:0000256" key="12">
    <source>
        <dbReference type="ARBA" id="ARBA00022975"/>
    </source>
</evidence>
<dbReference type="Gene3D" id="1.10.1030.10">
    <property type="entry name" value="Carbamoyl-phosphate synthetase, large subunit oligomerisation domain"/>
    <property type="match status" value="1"/>
</dbReference>
<comment type="caution">
    <text evidence="19">The sequence shown here is derived from an EMBL/GenBank/DDBJ whole genome shotgun (WGS) entry which is preliminary data.</text>
</comment>
<dbReference type="GO" id="GO:0005737">
    <property type="term" value="C:cytoplasm"/>
    <property type="evidence" value="ECO:0007669"/>
    <property type="project" value="TreeGrafter"/>
</dbReference>
<evidence type="ECO:0000256" key="6">
    <source>
        <dbReference type="ARBA" id="ARBA00022605"/>
    </source>
</evidence>
<dbReference type="GO" id="GO:0006541">
    <property type="term" value="P:glutamine metabolic process"/>
    <property type="evidence" value="ECO:0007669"/>
    <property type="project" value="TreeGrafter"/>
</dbReference>
<dbReference type="SUPFAM" id="SSF48108">
    <property type="entry name" value="Carbamoyl phosphate synthetase, large subunit connection domain"/>
    <property type="match status" value="1"/>
</dbReference>
<dbReference type="GO" id="GO:0004088">
    <property type="term" value="F:carbamoyl-phosphate synthase (glutamine-hydrolyzing) activity"/>
    <property type="evidence" value="ECO:0007669"/>
    <property type="project" value="UniProtKB-EC"/>
</dbReference>
<dbReference type="PRINTS" id="PR00098">
    <property type="entry name" value="CPSASE"/>
</dbReference>
<dbReference type="InterPro" id="IPR058047">
    <property type="entry name" value="CPSase_preATP-grasp"/>
</dbReference>
<dbReference type="Gene3D" id="3.40.50.20">
    <property type="match status" value="2"/>
</dbReference>